<accession>A0AAV2S943</accession>
<keyword evidence="2" id="KW-1185">Reference proteome</keyword>
<evidence type="ECO:0000313" key="1">
    <source>
        <dbReference type="EMBL" id="CAL4169376.1"/>
    </source>
</evidence>
<reference evidence="1 2" key="1">
    <citation type="submission" date="2024-05" db="EMBL/GenBank/DDBJ databases">
        <authorList>
            <person name="Wallberg A."/>
        </authorList>
    </citation>
    <scope>NUCLEOTIDE SEQUENCE [LARGE SCALE GENOMIC DNA]</scope>
</reference>
<dbReference type="EMBL" id="CAXKWB010050100">
    <property type="protein sequence ID" value="CAL4169376.1"/>
    <property type="molecule type" value="Genomic_DNA"/>
</dbReference>
<organism evidence="1 2">
    <name type="scientific">Meganyctiphanes norvegica</name>
    <name type="common">Northern krill</name>
    <name type="synonym">Thysanopoda norvegica</name>
    <dbReference type="NCBI Taxonomy" id="48144"/>
    <lineage>
        <taxon>Eukaryota</taxon>
        <taxon>Metazoa</taxon>
        <taxon>Ecdysozoa</taxon>
        <taxon>Arthropoda</taxon>
        <taxon>Crustacea</taxon>
        <taxon>Multicrustacea</taxon>
        <taxon>Malacostraca</taxon>
        <taxon>Eumalacostraca</taxon>
        <taxon>Eucarida</taxon>
        <taxon>Euphausiacea</taxon>
        <taxon>Euphausiidae</taxon>
        <taxon>Meganyctiphanes</taxon>
    </lineage>
</organism>
<sequence>MDIRAKVSMLVECCWWSRTQSESTASRLRLTPSTELQSRTGTLHLVFGGYRKSESCFCVQLNHLANKMCPEGPKFASKMKTNSRATASKMASVISGYINIKHMQQIHIDNCDVYHEVLII</sequence>
<evidence type="ECO:0000313" key="2">
    <source>
        <dbReference type="Proteomes" id="UP001497623"/>
    </source>
</evidence>
<dbReference type="AlphaFoldDB" id="A0AAV2S943"/>
<name>A0AAV2S943_MEGNR</name>
<dbReference type="Proteomes" id="UP001497623">
    <property type="component" value="Unassembled WGS sequence"/>
</dbReference>
<protein>
    <submittedName>
        <fullName evidence="1">Uncharacterized protein</fullName>
    </submittedName>
</protein>
<proteinExistence type="predicted"/>
<comment type="caution">
    <text evidence="1">The sequence shown here is derived from an EMBL/GenBank/DDBJ whole genome shotgun (WGS) entry which is preliminary data.</text>
</comment>
<gene>
    <name evidence="1" type="ORF">MNOR_LOCUS33862</name>
</gene>